<evidence type="ECO:0000313" key="2">
    <source>
        <dbReference type="EMBL" id="MET3557870.1"/>
    </source>
</evidence>
<comment type="caution">
    <text evidence="2">The sequence shown here is derived from an EMBL/GenBank/DDBJ whole genome shotgun (WGS) entry which is preliminary data.</text>
</comment>
<evidence type="ECO:0000313" key="3">
    <source>
        <dbReference type="Proteomes" id="UP001549122"/>
    </source>
</evidence>
<feature type="transmembrane region" description="Helical" evidence="1">
    <location>
        <begin position="278"/>
        <end position="297"/>
    </location>
</feature>
<dbReference type="EMBL" id="JBEPLO010000008">
    <property type="protein sequence ID" value="MET3557870.1"/>
    <property type="molecule type" value="Genomic_DNA"/>
</dbReference>
<sequence>MKKIKEDLQHLGLSYDQEANVIFGGYHGFPVYLSEVSSGNSKIYTLTTTAIRNGEGLPKELWKELKTHSDKSITAVSAKQYKVTATLRHRLTKGKRGADIQQALESLINFLTDHGFVAACEDTGQTNDLNVYAVGGAVRILSENAYGQYAKELGTSEQLYGQTSENYFLGTVGAFLGSLIGVALIVILGQLGFVAAFSGIVMGIATVKGYELLAKKFSKIAAVICLAIVIAMTYFANELDWAILVARVAEIDIFTAFQGLSELKALEYIDMTDYTTNLLLLFAFTLITAGLTIFGALKDNANKFVTRPLTED</sequence>
<protein>
    <submittedName>
        <fullName evidence="2">Preprotein translocase subunit SecG</fullName>
    </submittedName>
</protein>
<evidence type="ECO:0000256" key="1">
    <source>
        <dbReference type="SAM" id="Phobius"/>
    </source>
</evidence>
<reference evidence="2 3" key="1">
    <citation type="submission" date="2024-06" db="EMBL/GenBank/DDBJ databases">
        <title>Genomic Encyclopedia of Type Strains, Phase IV (KMG-IV): sequencing the most valuable type-strain genomes for metagenomic binning, comparative biology and taxonomic classification.</title>
        <authorList>
            <person name="Goeker M."/>
        </authorList>
    </citation>
    <scope>NUCLEOTIDE SEQUENCE [LARGE SCALE GENOMIC DNA]</scope>
    <source>
        <strain evidence="2 3">DSM 28303</strain>
    </source>
</reference>
<keyword evidence="1" id="KW-0812">Transmembrane</keyword>
<feature type="transmembrane region" description="Helical" evidence="1">
    <location>
        <begin position="193"/>
        <end position="210"/>
    </location>
</feature>
<feature type="transmembrane region" description="Helical" evidence="1">
    <location>
        <begin position="167"/>
        <end position="187"/>
    </location>
</feature>
<name>A0ABV2FHF6_9STRE</name>
<keyword evidence="1" id="KW-1133">Transmembrane helix</keyword>
<organism evidence="2 3">
    <name type="scientific">Streptococcus rupicaprae</name>
    <dbReference type="NCBI Taxonomy" id="759619"/>
    <lineage>
        <taxon>Bacteria</taxon>
        <taxon>Bacillati</taxon>
        <taxon>Bacillota</taxon>
        <taxon>Bacilli</taxon>
        <taxon>Lactobacillales</taxon>
        <taxon>Streptococcaceae</taxon>
        <taxon>Streptococcus</taxon>
    </lineage>
</organism>
<keyword evidence="3" id="KW-1185">Reference proteome</keyword>
<keyword evidence="1" id="KW-0472">Membrane</keyword>
<proteinExistence type="predicted"/>
<dbReference type="Proteomes" id="UP001549122">
    <property type="component" value="Unassembled WGS sequence"/>
</dbReference>
<accession>A0ABV2FHF6</accession>
<feature type="transmembrane region" description="Helical" evidence="1">
    <location>
        <begin position="217"/>
        <end position="236"/>
    </location>
</feature>
<dbReference type="RefSeq" id="WP_354364787.1">
    <property type="nucleotide sequence ID" value="NZ_JBEPLO010000008.1"/>
</dbReference>
<gene>
    <name evidence="2" type="ORF">ABID29_000982</name>
</gene>